<evidence type="ECO:0000256" key="5">
    <source>
        <dbReference type="ARBA" id="ARBA00023136"/>
    </source>
</evidence>
<dbReference type="Pfam" id="PF03105">
    <property type="entry name" value="SPX"/>
    <property type="match status" value="2"/>
</dbReference>
<evidence type="ECO:0000259" key="8">
    <source>
        <dbReference type="PROSITE" id="PS51380"/>
    </source>
</evidence>
<gene>
    <name evidence="10" type="ORF">AW171_hschr31869</name>
</gene>
<evidence type="ECO:0000256" key="1">
    <source>
        <dbReference type="ARBA" id="ARBA00004141"/>
    </source>
</evidence>
<comment type="subcellular location">
    <subcellularLocation>
        <location evidence="1">Membrane</location>
        <topology evidence="1">Multi-pass membrane protein</topology>
    </subcellularLocation>
</comment>
<evidence type="ECO:0000256" key="2">
    <source>
        <dbReference type="ARBA" id="ARBA00009665"/>
    </source>
</evidence>
<dbReference type="PROSITE" id="PS51382">
    <property type="entry name" value="SPX"/>
    <property type="match status" value="1"/>
</dbReference>
<evidence type="ECO:0000259" key="9">
    <source>
        <dbReference type="PROSITE" id="PS51382"/>
    </source>
</evidence>
<keyword evidence="3 7" id="KW-0812">Transmembrane</keyword>
<name>A0A0X8HRA3_9SACH</name>
<evidence type="ECO:0000313" key="10">
    <source>
        <dbReference type="EMBL" id="AMD20001.1"/>
    </source>
</evidence>
<feature type="transmembrane region" description="Helical" evidence="7">
    <location>
        <begin position="353"/>
        <end position="375"/>
    </location>
</feature>
<feature type="transmembrane region" description="Helical" evidence="7">
    <location>
        <begin position="395"/>
        <end position="415"/>
    </location>
</feature>
<evidence type="ECO:0000256" key="6">
    <source>
        <dbReference type="SAM" id="MobiDB-lite"/>
    </source>
</evidence>
<dbReference type="STRING" id="45286.A0A0X8HRA3"/>
<feature type="transmembrane region" description="Helical" evidence="7">
    <location>
        <begin position="475"/>
        <end position="495"/>
    </location>
</feature>
<dbReference type="GO" id="GO:0005886">
    <property type="term" value="C:plasma membrane"/>
    <property type="evidence" value="ECO:0007669"/>
    <property type="project" value="TreeGrafter"/>
</dbReference>
<organism evidence="10 11">
    <name type="scientific">Eremothecium sinecaudum</name>
    <dbReference type="NCBI Taxonomy" id="45286"/>
    <lineage>
        <taxon>Eukaryota</taxon>
        <taxon>Fungi</taxon>
        <taxon>Dikarya</taxon>
        <taxon>Ascomycota</taxon>
        <taxon>Saccharomycotina</taxon>
        <taxon>Saccharomycetes</taxon>
        <taxon>Saccharomycetales</taxon>
        <taxon>Saccharomycetaceae</taxon>
        <taxon>Eremothecium</taxon>
    </lineage>
</organism>
<protein>
    <submittedName>
        <fullName evidence="10">HCL150Cp</fullName>
    </submittedName>
</protein>
<evidence type="ECO:0000256" key="4">
    <source>
        <dbReference type="ARBA" id="ARBA00022989"/>
    </source>
</evidence>
<dbReference type="GO" id="GO:0005794">
    <property type="term" value="C:Golgi apparatus"/>
    <property type="evidence" value="ECO:0007669"/>
    <property type="project" value="TreeGrafter"/>
</dbReference>
<dbReference type="PROSITE" id="PS51380">
    <property type="entry name" value="EXS"/>
    <property type="match status" value="1"/>
</dbReference>
<dbReference type="Proteomes" id="UP000243052">
    <property type="component" value="Chromosome iii"/>
</dbReference>
<feature type="compositionally biased region" description="Acidic residues" evidence="6">
    <location>
        <begin position="832"/>
        <end position="842"/>
    </location>
</feature>
<feature type="transmembrane region" description="Helical" evidence="7">
    <location>
        <begin position="689"/>
        <end position="709"/>
    </location>
</feature>
<evidence type="ECO:0000256" key="3">
    <source>
        <dbReference type="ARBA" id="ARBA00022692"/>
    </source>
</evidence>
<dbReference type="GeneID" id="28723232"/>
<evidence type="ECO:0000313" key="11">
    <source>
        <dbReference type="Proteomes" id="UP000243052"/>
    </source>
</evidence>
<dbReference type="OrthoDB" id="9970435at2759"/>
<reference evidence="10 11" key="1">
    <citation type="submission" date="2016-01" db="EMBL/GenBank/DDBJ databases">
        <title>Genome sequence of the yeast Holleya sinecauda.</title>
        <authorList>
            <person name="Dietrich F.S."/>
        </authorList>
    </citation>
    <scope>NUCLEOTIDE SEQUENCE [LARGE SCALE GENOMIC DNA]</scope>
    <source>
        <strain evidence="10 11">ATCC 58844</strain>
    </source>
</reference>
<feature type="region of interest" description="Disordered" evidence="6">
    <location>
        <begin position="823"/>
        <end position="842"/>
    </location>
</feature>
<dbReference type="CDD" id="cd14475">
    <property type="entry name" value="SPX_SYG1_like"/>
    <property type="match status" value="1"/>
</dbReference>
<dbReference type="InterPro" id="IPR004331">
    <property type="entry name" value="SPX_dom"/>
</dbReference>
<comment type="similarity">
    <text evidence="2">Belongs to the SYG1 (TC 2.A.94) family.</text>
</comment>
<feature type="region of interest" description="Disordered" evidence="6">
    <location>
        <begin position="120"/>
        <end position="150"/>
    </location>
</feature>
<feature type="transmembrane region" description="Helical" evidence="7">
    <location>
        <begin position="627"/>
        <end position="646"/>
    </location>
</feature>
<dbReference type="RefSeq" id="XP_017986997.1">
    <property type="nucleotide sequence ID" value="XM_018131115.1"/>
</dbReference>
<dbReference type="AlphaFoldDB" id="A0A0X8HRA3"/>
<keyword evidence="11" id="KW-1185">Reference proteome</keyword>
<dbReference type="GO" id="GO:0006817">
    <property type="term" value="P:phosphate ion transport"/>
    <property type="evidence" value="ECO:0007669"/>
    <property type="project" value="TreeGrafter"/>
</dbReference>
<dbReference type="GO" id="GO:0000822">
    <property type="term" value="F:inositol hexakisphosphate binding"/>
    <property type="evidence" value="ECO:0007669"/>
    <property type="project" value="TreeGrafter"/>
</dbReference>
<dbReference type="Pfam" id="PF03124">
    <property type="entry name" value="EXS"/>
    <property type="match status" value="1"/>
</dbReference>
<proteinExistence type="inferred from homology"/>
<dbReference type="InterPro" id="IPR004342">
    <property type="entry name" value="EXS_C"/>
</dbReference>
<dbReference type="GO" id="GO:0016036">
    <property type="term" value="P:cellular response to phosphate starvation"/>
    <property type="evidence" value="ECO:0007669"/>
    <property type="project" value="TreeGrafter"/>
</dbReference>
<evidence type="ECO:0000256" key="7">
    <source>
        <dbReference type="SAM" id="Phobius"/>
    </source>
</evidence>
<keyword evidence="4 7" id="KW-1133">Transmembrane helix</keyword>
<feature type="domain" description="SPX" evidence="9">
    <location>
        <begin position="1"/>
        <end position="258"/>
    </location>
</feature>
<dbReference type="PANTHER" id="PTHR10783">
    <property type="entry name" value="XENOTROPIC AND POLYTROPIC RETROVIRUS RECEPTOR 1-RELATED"/>
    <property type="match status" value="1"/>
</dbReference>
<feature type="transmembrane region" description="Helical" evidence="7">
    <location>
        <begin position="450"/>
        <end position="469"/>
    </location>
</feature>
<sequence length="842" mass="97180">MKFAEHLRECAIPEWRDKYVNYKLGKKKLKAYKESIKATAVSGGRSGGRTGSVVSASSEYHKEKQRLVDEFVMGWIVGVELKKCDEFYQWQLQSCGHKFNQLRQQIKIYCDRKMHRESRSYGATPLSSGSYEGAEEMRQEASPPPDLEKDQSLVGMQIGEKILSFLRDMELVPCMPERWRRKNKPTSSPHYAPHMETFTVENLTPRQIRVQLSNAVLEFYMTLQLLKNYRDLNVTGFRKIVKKLDKACQTKELSNFMAYANDHSPMFQHMGQNLQLYAKNLQKANSLLLPSTQLDLPQDKDPLTFWEGKVSTWYTDTLTDSAQDRKHHVQKLRNLSLQYTLNEQMVHQTNRSLMQMFFGGNGIGIAVVFIAYTLYLGISSDLGTYTHTILFPVWAGMYLTLLMALFFCLDCFIWFRSKINFQFIMFGELHSGKGSTTFNNDFSSTRISGYIFLVAVAAVFCSAFALVSFEREQLIWWVVWVALFLCTMVCPFNIIPNWYSLRQTRRSLLVTTIRLVFAGAFPVKFGDFFLGDLVCSLTYSIADFATVGCVFAGSPHLQCGSSSLKSMGILSALPSYWRLMQCVRRFLDSDDWFPHLLNAGKYSFGILYSLALCTYRISMRSESMSLVTYRTLFIVIASLNSIYTSVWDLVMDWSLFQLHSQNLFLRDDLYLAGKRDWQTGKYPKRKKSFYYICMIVDVLIRFQWIVYAITTTQIQQSAVTSFILAAVEVFRRFIWVIFRVENEHVANVHLFKITGDTPLPFPISNACAKDIENDIDEEGAYLKKKDPTLNALQEQENNEQPRLRRNSVLSMISWAHAKDFQRPPLSARSATEYDEVDDDYDD</sequence>
<dbReference type="PANTHER" id="PTHR10783:SF103">
    <property type="entry name" value="SOLUTE CARRIER FAMILY 53 MEMBER 1"/>
    <property type="match status" value="1"/>
</dbReference>
<keyword evidence="5 7" id="KW-0472">Membrane</keyword>
<feature type="domain" description="EXS" evidence="8">
    <location>
        <begin position="558"/>
        <end position="771"/>
    </location>
</feature>
<accession>A0A0X8HRA3</accession>
<dbReference type="EMBL" id="CP014243">
    <property type="protein sequence ID" value="AMD20001.1"/>
    <property type="molecule type" value="Genomic_DNA"/>
</dbReference>